<feature type="region of interest" description="Disordered" evidence="5">
    <location>
        <begin position="39"/>
        <end position="69"/>
    </location>
</feature>
<dbReference type="GO" id="GO:0005524">
    <property type="term" value="F:ATP binding"/>
    <property type="evidence" value="ECO:0007669"/>
    <property type="project" value="UniProtKB-KW"/>
</dbReference>
<evidence type="ECO:0000256" key="5">
    <source>
        <dbReference type="SAM" id="MobiDB-lite"/>
    </source>
</evidence>
<feature type="compositionally biased region" description="Acidic residues" evidence="5">
    <location>
        <begin position="314"/>
        <end position="326"/>
    </location>
</feature>
<protein>
    <recommendedName>
        <fullName evidence="6">DEAD/DEAH-box helicase domain-containing protein</fullName>
    </recommendedName>
</protein>
<feature type="domain" description="DEAD/DEAH-box helicase" evidence="6">
    <location>
        <begin position="257"/>
        <end position="295"/>
    </location>
</feature>
<accession>A0A813D8Q2</accession>
<dbReference type="GO" id="GO:0004386">
    <property type="term" value="F:helicase activity"/>
    <property type="evidence" value="ECO:0007669"/>
    <property type="project" value="UniProtKB-KW"/>
</dbReference>
<reference evidence="7" key="1">
    <citation type="submission" date="2021-02" db="EMBL/GenBank/DDBJ databases">
        <authorList>
            <person name="Dougan E. K."/>
            <person name="Rhodes N."/>
            <person name="Thang M."/>
            <person name="Chan C."/>
        </authorList>
    </citation>
    <scope>NUCLEOTIDE SEQUENCE</scope>
</reference>
<proteinExistence type="predicted"/>
<dbReference type="GO" id="GO:0016787">
    <property type="term" value="F:hydrolase activity"/>
    <property type="evidence" value="ECO:0007669"/>
    <property type="project" value="UniProtKB-KW"/>
</dbReference>
<dbReference type="GO" id="GO:0003676">
    <property type="term" value="F:nucleic acid binding"/>
    <property type="evidence" value="ECO:0007669"/>
    <property type="project" value="InterPro"/>
</dbReference>
<dbReference type="InterPro" id="IPR027417">
    <property type="entry name" value="P-loop_NTPase"/>
</dbReference>
<name>A0A813D8Q2_POLGL</name>
<keyword evidence="4" id="KW-0067">ATP-binding</keyword>
<keyword evidence="3" id="KW-0347">Helicase</keyword>
<dbReference type="AlphaFoldDB" id="A0A813D8Q2"/>
<dbReference type="Pfam" id="PF00270">
    <property type="entry name" value="DEAD"/>
    <property type="match status" value="1"/>
</dbReference>
<feature type="non-terminal residue" evidence="7">
    <location>
        <position position="1"/>
    </location>
</feature>
<feature type="compositionally biased region" description="Low complexity" evidence="5">
    <location>
        <begin position="40"/>
        <end position="55"/>
    </location>
</feature>
<dbReference type="Proteomes" id="UP000654075">
    <property type="component" value="Unassembled WGS sequence"/>
</dbReference>
<evidence type="ECO:0000256" key="2">
    <source>
        <dbReference type="ARBA" id="ARBA00022801"/>
    </source>
</evidence>
<feature type="region of interest" description="Disordered" evidence="5">
    <location>
        <begin position="306"/>
        <end position="337"/>
    </location>
</feature>
<dbReference type="EMBL" id="CAJNNV010000323">
    <property type="protein sequence ID" value="CAE8582195.1"/>
    <property type="molecule type" value="Genomic_DNA"/>
</dbReference>
<keyword evidence="8" id="KW-1185">Reference proteome</keyword>
<evidence type="ECO:0000256" key="3">
    <source>
        <dbReference type="ARBA" id="ARBA00022806"/>
    </source>
</evidence>
<comment type="caution">
    <text evidence="7">The sequence shown here is derived from an EMBL/GenBank/DDBJ whole genome shotgun (WGS) entry which is preliminary data.</text>
</comment>
<evidence type="ECO:0000259" key="6">
    <source>
        <dbReference type="Pfam" id="PF00270"/>
    </source>
</evidence>
<sequence>MERPAHRCLGWRLAVPFVQLPAAIRVPLHGDSVSSRTARLSDGIHGASSSSSGIGRRLGGEGDSQTSRANEASLTATIVLGACAAVAAATRRRRRILNSTRQSKTSLRAQANAIESLVERPRTGKVLDWPSASLARREPMSKKELAKRNKLGKTDDGPKNAKQIKEAGDLERVQAEGCGSSRTYRSLSKVEQGKVTKAAEELGLSHKVEGLGALTVYKSGKELLLGVVPFSFKELGLHQVIVAALHKWTPNALRKATHCQAWAIPKILLGKDVLIQSETGSGKTLAYLLPAAQSAIERAWGLEPRSLAQKKTEDEEDDDDEDAEEMGDPREKKAFVATEANPDSAVCYRLDPVVGQKYVKLLVRPE</sequence>
<dbReference type="SUPFAM" id="SSF52540">
    <property type="entry name" value="P-loop containing nucleoside triphosphate hydrolases"/>
    <property type="match status" value="1"/>
</dbReference>
<evidence type="ECO:0000313" key="7">
    <source>
        <dbReference type="EMBL" id="CAE8582195.1"/>
    </source>
</evidence>
<evidence type="ECO:0000256" key="4">
    <source>
        <dbReference type="ARBA" id="ARBA00022840"/>
    </source>
</evidence>
<dbReference type="Gene3D" id="3.40.50.300">
    <property type="entry name" value="P-loop containing nucleotide triphosphate hydrolases"/>
    <property type="match status" value="1"/>
</dbReference>
<keyword evidence="1" id="KW-0547">Nucleotide-binding</keyword>
<keyword evidence="2" id="KW-0378">Hydrolase</keyword>
<gene>
    <name evidence="7" type="ORF">PGLA1383_LOCUS1195</name>
</gene>
<organism evidence="7 8">
    <name type="scientific">Polarella glacialis</name>
    <name type="common">Dinoflagellate</name>
    <dbReference type="NCBI Taxonomy" id="89957"/>
    <lineage>
        <taxon>Eukaryota</taxon>
        <taxon>Sar</taxon>
        <taxon>Alveolata</taxon>
        <taxon>Dinophyceae</taxon>
        <taxon>Suessiales</taxon>
        <taxon>Suessiaceae</taxon>
        <taxon>Polarella</taxon>
    </lineage>
</organism>
<evidence type="ECO:0000313" key="8">
    <source>
        <dbReference type="Proteomes" id="UP000654075"/>
    </source>
</evidence>
<dbReference type="InterPro" id="IPR011545">
    <property type="entry name" value="DEAD/DEAH_box_helicase_dom"/>
</dbReference>
<evidence type="ECO:0000256" key="1">
    <source>
        <dbReference type="ARBA" id="ARBA00022741"/>
    </source>
</evidence>
<feature type="region of interest" description="Disordered" evidence="5">
    <location>
        <begin position="137"/>
        <end position="168"/>
    </location>
</feature>
<dbReference type="PANTHER" id="PTHR47960">
    <property type="entry name" value="DEAD-BOX ATP-DEPENDENT RNA HELICASE 50"/>
    <property type="match status" value="1"/>
</dbReference>